<sequence>MSIKFYEEIINNYKKLYETKEDYDTKIYAGEKPNIKEFHVHSFILKTQSEFFKKAFVAKDGIEKKDGHIILNSSHSPKVLEILLNYMYYGSIDFTKLQSREILDLLLPSDEFELQPLVTHVQETLVINHHDFIIKNILEIVELTYQKKSLNKLWSVCIQEICCNSNLLFESTKFLSLNPAILEIILKRDDFCIMDEIIIWENVLKWAYGQQPVIQQDINKWNKNDFTVMERRLNRFIPLVRFYCISSEDFLLKIYPFKELLPNDLVNNILTHHMVPNNKLNINIQPPRLCTHSTTIKCQHLNIFANWIEKKEILHYNNVGYIPYKFNLLYRASRDGNTSAKFHEKCDNKGATITVAKITNSEQIIGGYNPLQWDSSGSWKSTTDSFIFSFTNRTNLQSAKVGYSNGNAYSIYCDTYGPAFGYSHELWCQNNGIWYSTNYPNYQSYPKIDIPVNVNISVDDYEVFQVIRK</sequence>
<dbReference type="InterPro" id="IPR051481">
    <property type="entry name" value="BTB-POZ/Galectin-3-binding"/>
</dbReference>
<dbReference type="Gene3D" id="3.30.710.10">
    <property type="entry name" value="Potassium Channel Kv1.1, Chain A"/>
    <property type="match status" value="1"/>
</dbReference>
<dbReference type="Pfam" id="PF07534">
    <property type="entry name" value="TLD"/>
    <property type="match status" value="1"/>
</dbReference>
<evidence type="ECO:0000259" key="1">
    <source>
        <dbReference type="PROSITE" id="PS50097"/>
    </source>
</evidence>
<dbReference type="InterPro" id="IPR011333">
    <property type="entry name" value="SKP1/BTB/POZ_sf"/>
</dbReference>
<dbReference type="Proteomes" id="UP000265703">
    <property type="component" value="Unassembled WGS sequence"/>
</dbReference>
<evidence type="ECO:0000259" key="2">
    <source>
        <dbReference type="PROSITE" id="PS51886"/>
    </source>
</evidence>
<gene>
    <name evidence="3" type="ORF">C1645_809559</name>
</gene>
<feature type="domain" description="TLDc" evidence="2">
    <location>
        <begin position="294"/>
        <end position="467"/>
    </location>
</feature>
<dbReference type="Gene3D" id="1.25.40.420">
    <property type="match status" value="1"/>
</dbReference>
<dbReference type="Pfam" id="PF07707">
    <property type="entry name" value="BACK"/>
    <property type="match status" value="1"/>
</dbReference>
<comment type="caution">
    <text evidence="3">The sequence shown here is derived from an EMBL/GenBank/DDBJ whole genome shotgun (WGS) entry which is preliminary data.</text>
</comment>
<dbReference type="EMBL" id="QKYT01000646">
    <property type="protein sequence ID" value="RIA82620.1"/>
    <property type="molecule type" value="Genomic_DNA"/>
</dbReference>
<dbReference type="PANTHER" id="PTHR24410">
    <property type="entry name" value="HL07962P-RELATED"/>
    <property type="match status" value="1"/>
</dbReference>
<protein>
    <recommendedName>
        <fullName evidence="5">BTB/POZ domain-containing protein</fullName>
    </recommendedName>
</protein>
<dbReference type="Pfam" id="PF00651">
    <property type="entry name" value="BTB"/>
    <property type="match status" value="1"/>
</dbReference>
<proteinExistence type="predicted"/>
<dbReference type="CDD" id="cd18186">
    <property type="entry name" value="BTB_POZ_ZBTB_KLHL-like"/>
    <property type="match status" value="1"/>
</dbReference>
<dbReference type="InterPro" id="IPR011705">
    <property type="entry name" value="BACK"/>
</dbReference>
<evidence type="ECO:0000313" key="4">
    <source>
        <dbReference type="Proteomes" id="UP000265703"/>
    </source>
</evidence>
<dbReference type="PROSITE" id="PS50097">
    <property type="entry name" value="BTB"/>
    <property type="match status" value="1"/>
</dbReference>
<evidence type="ECO:0008006" key="5">
    <source>
        <dbReference type="Google" id="ProtNLM"/>
    </source>
</evidence>
<dbReference type="InterPro" id="IPR000210">
    <property type="entry name" value="BTB/POZ_dom"/>
</dbReference>
<dbReference type="SMART" id="SM00225">
    <property type="entry name" value="BTB"/>
    <property type="match status" value="1"/>
</dbReference>
<dbReference type="InterPro" id="IPR006571">
    <property type="entry name" value="TLDc_dom"/>
</dbReference>
<dbReference type="SUPFAM" id="SSF54695">
    <property type="entry name" value="POZ domain"/>
    <property type="match status" value="1"/>
</dbReference>
<keyword evidence="4" id="KW-1185">Reference proteome</keyword>
<name>A0A397S8G9_9GLOM</name>
<dbReference type="OrthoDB" id="2405586at2759"/>
<feature type="domain" description="BTB" evidence="1">
    <location>
        <begin position="23"/>
        <end position="96"/>
    </location>
</feature>
<accession>A0A397S8G9</accession>
<organism evidence="3 4">
    <name type="scientific">Glomus cerebriforme</name>
    <dbReference type="NCBI Taxonomy" id="658196"/>
    <lineage>
        <taxon>Eukaryota</taxon>
        <taxon>Fungi</taxon>
        <taxon>Fungi incertae sedis</taxon>
        <taxon>Mucoromycota</taxon>
        <taxon>Glomeromycotina</taxon>
        <taxon>Glomeromycetes</taxon>
        <taxon>Glomerales</taxon>
        <taxon>Glomeraceae</taxon>
        <taxon>Glomus</taxon>
    </lineage>
</organism>
<dbReference type="PROSITE" id="PS51886">
    <property type="entry name" value="TLDC"/>
    <property type="match status" value="1"/>
</dbReference>
<reference evidence="3 4" key="1">
    <citation type="submission" date="2018-06" db="EMBL/GenBank/DDBJ databases">
        <title>Comparative genomics reveals the genomic features of Rhizophagus irregularis, R. cerebriforme, R. diaphanum and Gigaspora rosea, and their symbiotic lifestyle signature.</title>
        <authorList>
            <person name="Morin E."/>
            <person name="San Clemente H."/>
            <person name="Chen E.C.H."/>
            <person name="De La Providencia I."/>
            <person name="Hainaut M."/>
            <person name="Kuo A."/>
            <person name="Kohler A."/>
            <person name="Murat C."/>
            <person name="Tang N."/>
            <person name="Roy S."/>
            <person name="Loubradou J."/>
            <person name="Henrissat B."/>
            <person name="Grigoriev I.V."/>
            <person name="Corradi N."/>
            <person name="Roux C."/>
            <person name="Martin F.M."/>
        </authorList>
    </citation>
    <scope>NUCLEOTIDE SEQUENCE [LARGE SCALE GENOMIC DNA]</scope>
    <source>
        <strain evidence="3 4">DAOM 227022</strain>
    </source>
</reference>
<dbReference type="PANTHER" id="PTHR24410:SF23">
    <property type="entry name" value="BTB DOMAIN-CONTAINING PROTEIN-RELATED"/>
    <property type="match status" value="1"/>
</dbReference>
<dbReference type="AlphaFoldDB" id="A0A397S8G9"/>
<evidence type="ECO:0000313" key="3">
    <source>
        <dbReference type="EMBL" id="RIA82620.1"/>
    </source>
</evidence>